<keyword evidence="1" id="KW-0472">Membrane</keyword>
<keyword evidence="3" id="KW-0012">Acyltransferase</keyword>
<dbReference type="GO" id="GO:0016747">
    <property type="term" value="F:acyltransferase activity, transferring groups other than amino-acyl groups"/>
    <property type="evidence" value="ECO:0007669"/>
    <property type="project" value="InterPro"/>
</dbReference>
<evidence type="ECO:0000313" key="4">
    <source>
        <dbReference type="Proteomes" id="UP000192366"/>
    </source>
</evidence>
<evidence type="ECO:0000256" key="1">
    <source>
        <dbReference type="SAM" id="Phobius"/>
    </source>
</evidence>
<keyword evidence="3" id="KW-0808">Transferase</keyword>
<keyword evidence="1" id="KW-1133">Transmembrane helix</keyword>
<dbReference type="PANTHER" id="PTHR23028">
    <property type="entry name" value="ACETYLTRANSFERASE"/>
    <property type="match status" value="1"/>
</dbReference>
<feature type="transmembrane region" description="Helical" evidence="1">
    <location>
        <begin position="210"/>
        <end position="228"/>
    </location>
</feature>
<dbReference type="GO" id="GO:0016020">
    <property type="term" value="C:membrane"/>
    <property type="evidence" value="ECO:0007669"/>
    <property type="project" value="TreeGrafter"/>
</dbReference>
<dbReference type="OrthoDB" id="9796461at2"/>
<feature type="transmembrane region" description="Helical" evidence="1">
    <location>
        <begin position="88"/>
        <end position="111"/>
    </location>
</feature>
<dbReference type="PANTHER" id="PTHR23028:SF53">
    <property type="entry name" value="ACYL_TRANSF_3 DOMAIN-CONTAINING PROTEIN"/>
    <property type="match status" value="1"/>
</dbReference>
<dbReference type="InterPro" id="IPR050879">
    <property type="entry name" value="Acyltransferase_3"/>
</dbReference>
<evidence type="ECO:0000313" key="3">
    <source>
        <dbReference type="EMBL" id="ORA07362.1"/>
    </source>
</evidence>
<dbReference type="GO" id="GO:0009103">
    <property type="term" value="P:lipopolysaccharide biosynthetic process"/>
    <property type="evidence" value="ECO:0007669"/>
    <property type="project" value="TreeGrafter"/>
</dbReference>
<sequence length="396" mass="44098">MRSGEIKALTGLRLFAAIWVVLFHFRPMLAEAIPDTNTALAPILNSGAQGVDLFFILSGFVLAWNYLDRMGPTWSTRDTLHFLWMRLARVWPVYLVTLHLAALWIIFTLYVGRFPSEVADTLTATSYLRQLFLVQLWFQPYFDGSSWDGPAWSISAEWLAYLAFGFLALVVFRMAAATRARSLLLLSFAATLPPVMFLLASGQFYTPWSWLPRILMQFTAGVIACAAVRRLHPTERTRTAAGIASIALVAAIIASLYWLDAHPIPDVIDSGGVVDLLFVPLVVTLSIGAGTLPRLLSLRILVYGGQISFSLYMVHELVHTAWIWAAKQFELTMAGSGGAWWLIAVFVVTLAASATLYHAVEEPARHWMRRMVGSRRPAPRVHSVDTDTDNDTRLSA</sequence>
<dbReference type="RefSeq" id="WP_083055337.1">
    <property type="nucleotide sequence ID" value="NZ_JACKVM010000014.1"/>
</dbReference>
<gene>
    <name evidence="3" type="ORF">BST17_02295</name>
</gene>
<dbReference type="AlphaFoldDB" id="A0A1W9Z5B7"/>
<dbReference type="STRING" id="564198.BST17_02295"/>
<feature type="transmembrane region" description="Helical" evidence="1">
    <location>
        <begin position="338"/>
        <end position="360"/>
    </location>
</feature>
<dbReference type="Pfam" id="PF01757">
    <property type="entry name" value="Acyl_transf_3"/>
    <property type="match status" value="1"/>
</dbReference>
<name>A0A1W9Z5B7_MYCBA</name>
<comment type="caution">
    <text evidence="3">The sequence shown here is derived from an EMBL/GenBank/DDBJ whole genome shotgun (WGS) entry which is preliminary data.</text>
</comment>
<feature type="transmembrane region" description="Helical" evidence="1">
    <location>
        <begin position="300"/>
        <end position="326"/>
    </location>
</feature>
<feature type="transmembrane region" description="Helical" evidence="1">
    <location>
        <begin position="158"/>
        <end position="176"/>
    </location>
</feature>
<feature type="transmembrane region" description="Helical" evidence="1">
    <location>
        <begin position="240"/>
        <end position="259"/>
    </location>
</feature>
<accession>A0A1W9Z5B7</accession>
<dbReference type="InterPro" id="IPR002656">
    <property type="entry name" value="Acyl_transf_3_dom"/>
</dbReference>
<feature type="transmembrane region" description="Helical" evidence="1">
    <location>
        <begin position="48"/>
        <end position="67"/>
    </location>
</feature>
<feature type="transmembrane region" description="Helical" evidence="1">
    <location>
        <begin position="271"/>
        <end position="293"/>
    </location>
</feature>
<protein>
    <submittedName>
        <fullName evidence="3">Acyltransferase</fullName>
    </submittedName>
</protein>
<evidence type="ECO:0000259" key="2">
    <source>
        <dbReference type="Pfam" id="PF01757"/>
    </source>
</evidence>
<dbReference type="Proteomes" id="UP000192366">
    <property type="component" value="Unassembled WGS sequence"/>
</dbReference>
<feature type="transmembrane region" description="Helical" evidence="1">
    <location>
        <begin position="183"/>
        <end position="204"/>
    </location>
</feature>
<proteinExistence type="predicted"/>
<feature type="domain" description="Acyltransferase 3" evidence="2">
    <location>
        <begin position="7"/>
        <end position="357"/>
    </location>
</feature>
<keyword evidence="4" id="KW-1185">Reference proteome</keyword>
<keyword evidence="1" id="KW-0812">Transmembrane</keyword>
<organism evidence="3 4">
    <name type="scientific">Mycolicibacterium bacteremicum</name>
    <name type="common">Mycobacterium bacteremicum</name>
    <dbReference type="NCBI Taxonomy" id="564198"/>
    <lineage>
        <taxon>Bacteria</taxon>
        <taxon>Bacillati</taxon>
        <taxon>Actinomycetota</taxon>
        <taxon>Actinomycetes</taxon>
        <taxon>Mycobacteriales</taxon>
        <taxon>Mycobacteriaceae</taxon>
        <taxon>Mycolicibacterium</taxon>
    </lineage>
</organism>
<dbReference type="EMBL" id="MVHJ01000001">
    <property type="protein sequence ID" value="ORA07362.1"/>
    <property type="molecule type" value="Genomic_DNA"/>
</dbReference>
<reference evidence="3 4" key="1">
    <citation type="submission" date="2017-02" db="EMBL/GenBank/DDBJ databases">
        <title>The new phylogeny of genus Mycobacterium.</title>
        <authorList>
            <person name="Tortoli E."/>
            <person name="Trovato A."/>
            <person name="Cirillo D.M."/>
        </authorList>
    </citation>
    <scope>NUCLEOTIDE SEQUENCE [LARGE SCALE GENOMIC DNA]</scope>
    <source>
        <strain evidence="3 4">DSM 45578</strain>
    </source>
</reference>